<keyword evidence="8" id="KW-1185">Reference proteome</keyword>
<dbReference type="OrthoDB" id="5790915at2759"/>
<keyword evidence="3 5" id="KW-0328">Glycosyltransferase</keyword>
<evidence type="ECO:0000256" key="3">
    <source>
        <dbReference type="ARBA" id="ARBA00022676"/>
    </source>
</evidence>
<dbReference type="SUPFAM" id="SSF53756">
    <property type="entry name" value="UDP-Glycosyltransferase/glycogen phosphorylase"/>
    <property type="match status" value="1"/>
</dbReference>
<comment type="subcellular location">
    <subcellularLocation>
        <location evidence="5">Golgi apparatus</location>
        <location evidence="5">Golgi stack membrane</location>
        <topology evidence="5">Single-pass type II membrane protein</topology>
    </subcellularLocation>
</comment>
<keyword evidence="5" id="KW-0333">Golgi apparatus</keyword>
<dbReference type="GO" id="GO:0046920">
    <property type="term" value="F:alpha-(1-&gt;3)-fucosyltransferase activity"/>
    <property type="evidence" value="ECO:0007669"/>
    <property type="project" value="TreeGrafter"/>
</dbReference>
<evidence type="ECO:0000259" key="6">
    <source>
        <dbReference type="Pfam" id="PF00852"/>
    </source>
</evidence>
<feature type="domain" description="Fucosyltransferase C-terminal" evidence="6">
    <location>
        <begin position="19"/>
        <end position="111"/>
    </location>
</feature>
<keyword evidence="5" id="KW-0472">Membrane</keyword>
<reference evidence="7 8" key="1">
    <citation type="journal article" date="2015" name="Genome Biol.">
        <title>Comparative genomics of Steinernema reveals deeply conserved gene regulatory networks.</title>
        <authorList>
            <person name="Dillman A.R."/>
            <person name="Macchietto M."/>
            <person name="Porter C.F."/>
            <person name="Rogers A."/>
            <person name="Williams B."/>
            <person name="Antoshechkin I."/>
            <person name="Lee M.M."/>
            <person name="Goodwin Z."/>
            <person name="Lu X."/>
            <person name="Lewis E.E."/>
            <person name="Goodrich-Blair H."/>
            <person name="Stock S.P."/>
            <person name="Adams B.J."/>
            <person name="Sternberg P.W."/>
            <person name="Mortazavi A."/>
        </authorList>
    </citation>
    <scope>NUCLEOTIDE SEQUENCE [LARGE SCALE GENOMIC DNA]</scope>
    <source>
        <strain evidence="7 8">ALL</strain>
    </source>
</reference>
<dbReference type="EMBL" id="AZBU02000002">
    <property type="protein sequence ID" value="TKR96289.1"/>
    <property type="molecule type" value="Genomic_DNA"/>
</dbReference>
<name>A0A4U5PI12_STECR</name>
<dbReference type="GO" id="GO:0032580">
    <property type="term" value="C:Golgi cisterna membrane"/>
    <property type="evidence" value="ECO:0007669"/>
    <property type="project" value="UniProtKB-SubCell"/>
</dbReference>
<dbReference type="Proteomes" id="UP000298663">
    <property type="component" value="Unassembled WGS sequence"/>
</dbReference>
<dbReference type="PANTHER" id="PTHR11929">
    <property type="entry name" value="ALPHA- 1,3 -FUCOSYLTRANSFERASE"/>
    <property type="match status" value="1"/>
</dbReference>
<evidence type="ECO:0000256" key="5">
    <source>
        <dbReference type="RuleBase" id="RU003832"/>
    </source>
</evidence>
<reference evidence="7 8" key="2">
    <citation type="journal article" date="2019" name="G3 (Bethesda)">
        <title>Hybrid Assembly of the Genome of the Entomopathogenic Nematode Steinernema carpocapsae Identifies the X-Chromosome.</title>
        <authorList>
            <person name="Serra L."/>
            <person name="Macchietto M."/>
            <person name="Macias-Munoz A."/>
            <person name="McGill C.J."/>
            <person name="Rodriguez I.M."/>
            <person name="Rodriguez B."/>
            <person name="Murad R."/>
            <person name="Mortazavi A."/>
        </authorList>
    </citation>
    <scope>NUCLEOTIDE SEQUENCE [LARGE SCALE GENOMIC DNA]</scope>
    <source>
        <strain evidence="7 8">ALL</strain>
    </source>
</reference>
<evidence type="ECO:0000256" key="2">
    <source>
        <dbReference type="ARBA" id="ARBA00008919"/>
    </source>
</evidence>
<dbReference type="InterPro" id="IPR055270">
    <property type="entry name" value="Glyco_tran_10_C"/>
</dbReference>
<dbReference type="AlphaFoldDB" id="A0A4U5PI12"/>
<comment type="similarity">
    <text evidence="2 5">Belongs to the glycosyltransferase 10 family.</text>
</comment>
<dbReference type="InterPro" id="IPR001503">
    <property type="entry name" value="Glyco_trans_10"/>
</dbReference>
<gene>
    <name evidence="7" type="ORF">L596_010333</name>
</gene>
<evidence type="ECO:0000313" key="8">
    <source>
        <dbReference type="Proteomes" id="UP000298663"/>
    </source>
</evidence>
<dbReference type="Gene3D" id="3.40.50.11660">
    <property type="entry name" value="Glycosyl transferase family 10, C-terminal domain"/>
    <property type="match status" value="1"/>
</dbReference>
<proteinExistence type="inferred from homology"/>
<dbReference type="UniPathway" id="UPA00378"/>
<comment type="pathway">
    <text evidence="1">Protein modification; protein glycosylation.</text>
</comment>
<sequence>MEQRLALAIVKLTIWPLKAFENNICKDYVTDKFFRIAKSNVLVVLFRKVVEPIAPLNSIIALDDFSSVAELAALLISVRTDPVKYASYFDYWMYTHRISGAFDPKNLLKLCSMLIVVK</sequence>
<dbReference type="InterPro" id="IPR038577">
    <property type="entry name" value="GT10-like_C_sf"/>
</dbReference>
<organism evidence="7 8">
    <name type="scientific">Steinernema carpocapsae</name>
    <name type="common">Entomopathogenic nematode</name>
    <dbReference type="NCBI Taxonomy" id="34508"/>
    <lineage>
        <taxon>Eukaryota</taxon>
        <taxon>Metazoa</taxon>
        <taxon>Ecdysozoa</taxon>
        <taxon>Nematoda</taxon>
        <taxon>Chromadorea</taxon>
        <taxon>Rhabditida</taxon>
        <taxon>Tylenchina</taxon>
        <taxon>Panagrolaimomorpha</taxon>
        <taxon>Strongyloidoidea</taxon>
        <taxon>Steinernematidae</taxon>
        <taxon>Steinernema</taxon>
    </lineage>
</organism>
<keyword evidence="4 5" id="KW-0808">Transferase</keyword>
<keyword evidence="5" id="KW-0812">Transmembrane</keyword>
<dbReference type="PANTHER" id="PTHR11929:SF226">
    <property type="entry name" value="ATP-DEPENDENT DNA HELICASE-RELATED"/>
    <property type="match status" value="1"/>
</dbReference>
<dbReference type="Pfam" id="PF00852">
    <property type="entry name" value="Glyco_transf_10"/>
    <property type="match status" value="1"/>
</dbReference>
<evidence type="ECO:0000256" key="4">
    <source>
        <dbReference type="ARBA" id="ARBA00022679"/>
    </source>
</evidence>
<protein>
    <recommendedName>
        <fullName evidence="5">Fucosyltransferase</fullName>
        <ecNumber evidence="5">2.4.1.-</ecNumber>
    </recommendedName>
</protein>
<evidence type="ECO:0000313" key="7">
    <source>
        <dbReference type="EMBL" id="TKR96289.1"/>
    </source>
</evidence>
<accession>A0A4U5PI12</accession>
<dbReference type="EC" id="2.4.1.-" evidence="5"/>
<dbReference type="STRING" id="34508.A0A4U5PI12"/>
<comment type="caution">
    <text evidence="7">The sequence shown here is derived from an EMBL/GenBank/DDBJ whole genome shotgun (WGS) entry which is preliminary data.</text>
</comment>
<evidence type="ECO:0000256" key="1">
    <source>
        <dbReference type="ARBA" id="ARBA00004922"/>
    </source>
</evidence>